<dbReference type="GO" id="GO:0005737">
    <property type="term" value="C:cytoplasm"/>
    <property type="evidence" value="ECO:0007669"/>
    <property type="project" value="UniProtKB-SubCell"/>
</dbReference>
<dbReference type="InterPro" id="IPR007111">
    <property type="entry name" value="NACHT_NTPase"/>
</dbReference>
<dbReference type="Gene3D" id="3.80.10.10">
    <property type="entry name" value="Ribonuclease Inhibitor"/>
    <property type="match status" value="2"/>
</dbReference>
<dbReference type="Bgee" id="ENSAMXG00000037111">
    <property type="expression patterns" value="Expressed in intestine and 10 other cell types or tissues"/>
</dbReference>
<evidence type="ECO:0000259" key="7">
    <source>
        <dbReference type="SMART" id="SM01288"/>
    </source>
</evidence>
<dbReference type="GO" id="GO:0005524">
    <property type="term" value="F:ATP binding"/>
    <property type="evidence" value="ECO:0007669"/>
    <property type="project" value="UniProtKB-KW"/>
</dbReference>
<dbReference type="SMART" id="SM00368">
    <property type="entry name" value="LRR_RI"/>
    <property type="match status" value="7"/>
</dbReference>
<keyword evidence="3" id="KW-0433">Leucine-rich repeat</keyword>
<evidence type="ECO:0000256" key="2">
    <source>
        <dbReference type="ARBA" id="ARBA00022490"/>
    </source>
</evidence>
<dbReference type="AlphaFoldDB" id="A0A3B1IK45"/>
<reference evidence="8" key="3">
    <citation type="submission" date="2025-08" db="UniProtKB">
        <authorList>
            <consortium name="Ensembl"/>
        </authorList>
    </citation>
    <scope>IDENTIFICATION</scope>
</reference>
<feature type="domain" description="FISNA" evidence="7">
    <location>
        <begin position="86"/>
        <end position="157"/>
    </location>
</feature>
<dbReference type="Pfam" id="PF14484">
    <property type="entry name" value="FISNA"/>
    <property type="match status" value="1"/>
</dbReference>
<evidence type="ECO:0000256" key="4">
    <source>
        <dbReference type="ARBA" id="ARBA00022737"/>
    </source>
</evidence>
<dbReference type="PANTHER" id="PTHR24106">
    <property type="entry name" value="NACHT, LRR AND CARD DOMAINS-CONTAINING"/>
    <property type="match status" value="1"/>
</dbReference>
<evidence type="ECO:0000313" key="8">
    <source>
        <dbReference type="Ensembl" id="ENSAMXP00000029614.1"/>
    </source>
</evidence>
<dbReference type="Pfam" id="PF17779">
    <property type="entry name" value="WHD_NOD2"/>
    <property type="match status" value="1"/>
</dbReference>
<reference evidence="8" key="4">
    <citation type="submission" date="2025-09" db="UniProtKB">
        <authorList>
            <consortium name="Ensembl"/>
        </authorList>
    </citation>
    <scope>IDENTIFICATION</scope>
</reference>
<dbReference type="InterPro" id="IPR001611">
    <property type="entry name" value="Leu-rich_rpt"/>
</dbReference>
<keyword evidence="6" id="KW-0067">ATP-binding</keyword>
<dbReference type="FunFam" id="3.40.50.300:FF:000210">
    <property type="entry name" value="Si:dkey-16p6.1"/>
    <property type="match status" value="1"/>
</dbReference>
<dbReference type="GeneTree" id="ENSGT01150000286927"/>
<dbReference type="Ensembl" id="ENSAMXT00000040716.1">
    <property type="protein sequence ID" value="ENSAMXP00000029614.1"/>
    <property type="gene ID" value="ENSAMXG00000037111.1"/>
</dbReference>
<protein>
    <recommendedName>
        <fullName evidence="7">FISNA domain-containing protein</fullName>
    </recommendedName>
</protein>
<keyword evidence="9" id="KW-1185">Reference proteome</keyword>
<dbReference type="InterPro" id="IPR041267">
    <property type="entry name" value="NLRP_HD2"/>
</dbReference>
<organism evidence="8 9">
    <name type="scientific">Astyanax mexicanus</name>
    <name type="common">Blind cave fish</name>
    <name type="synonym">Astyanax fasciatus mexicanus</name>
    <dbReference type="NCBI Taxonomy" id="7994"/>
    <lineage>
        <taxon>Eukaryota</taxon>
        <taxon>Metazoa</taxon>
        <taxon>Chordata</taxon>
        <taxon>Craniata</taxon>
        <taxon>Vertebrata</taxon>
        <taxon>Euteleostomi</taxon>
        <taxon>Actinopterygii</taxon>
        <taxon>Neopterygii</taxon>
        <taxon>Teleostei</taxon>
        <taxon>Ostariophysi</taxon>
        <taxon>Characiformes</taxon>
        <taxon>Characoidei</taxon>
        <taxon>Acestrorhamphidae</taxon>
        <taxon>Acestrorhamphinae</taxon>
        <taxon>Astyanax</taxon>
    </lineage>
</organism>
<dbReference type="InterPro" id="IPR032675">
    <property type="entry name" value="LRR_dom_sf"/>
</dbReference>
<name>A0A3B1IK45_ASTMX</name>
<comment type="subcellular location">
    <subcellularLocation>
        <location evidence="1">Cytoplasm</location>
    </subcellularLocation>
</comment>
<dbReference type="Pfam" id="PF13516">
    <property type="entry name" value="LRR_6"/>
    <property type="match status" value="5"/>
</dbReference>
<keyword evidence="4" id="KW-0677">Repeat</keyword>
<dbReference type="InParanoid" id="A0A3B1IK45"/>
<evidence type="ECO:0000256" key="6">
    <source>
        <dbReference type="ARBA" id="ARBA00022840"/>
    </source>
</evidence>
<evidence type="ECO:0000256" key="5">
    <source>
        <dbReference type="ARBA" id="ARBA00022741"/>
    </source>
</evidence>
<dbReference type="SUPFAM" id="SSF52047">
    <property type="entry name" value="RNI-like"/>
    <property type="match status" value="1"/>
</dbReference>
<dbReference type="InterPro" id="IPR051261">
    <property type="entry name" value="NLR"/>
</dbReference>
<dbReference type="Gene3D" id="3.40.50.300">
    <property type="entry name" value="P-loop containing nucleotide triphosphate hydrolases"/>
    <property type="match status" value="1"/>
</dbReference>
<dbReference type="SMART" id="SM01288">
    <property type="entry name" value="FISNA"/>
    <property type="match status" value="1"/>
</dbReference>
<proteinExistence type="predicted"/>
<dbReference type="Pfam" id="PF17776">
    <property type="entry name" value="NLRC4_HD2"/>
    <property type="match status" value="1"/>
</dbReference>
<reference evidence="9" key="1">
    <citation type="submission" date="2013-03" db="EMBL/GenBank/DDBJ databases">
        <authorList>
            <person name="Jeffery W."/>
            <person name="Warren W."/>
            <person name="Wilson R.K."/>
        </authorList>
    </citation>
    <scope>NUCLEOTIDE SEQUENCE</scope>
    <source>
        <strain evidence="9">female</strain>
    </source>
</reference>
<dbReference type="InterPro" id="IPR041075">
    <property type="entry name" value="NOD1/2_WH"/>
</dbReference>
<reference evidence="9" key="2">
    <citation type="journal article" date="2014" name="Nat. Commun.">
        <title>The cavefish genome reveals candidate genes for eye loss.</title>
        <authorList>
            <person name="McGaugh S.E."/>
            <person name="Gross J.B."/>
            <person name="Aken B."/>
            <person name="Blin M."/>
            <person name="Borowsky R."/>
            <person name="Chalopin D."/>
            <person name="Hinaux H."/>
            <person name="Jeffery W.R."/>
            <person name="Keene A."/>
            <person name="Ma L."/>
            <person name="Minx P."/>
            <person name="Murphy D."/>
            <person name="O'Quin K.E."/>
            <person name="Retaux S."/>
            <person name="Rohner N."/>
            <person name="Searle S.M."/>
            <person name="Stahl B.A."/>
            <person name="Tabin C."/>
            <person name="Volff J.N."/>
            <person name="Yoshizawa M."/>
            <person name="Warren W.C."/>
        </authorList>
    </citation>
    <scope>NUCLEOTIDE SEQUENCE [LARGE SCALE GENOMIC DNA]</scope>
    <source>
        <strain evidence="9">female</strain>
    </source>
</reference>
<accession>A0A3B1IK45</accession>
<dbReference type="Pfam" id="PF05729">
    <property type="entry name" value="NACHT"/>
    <property type="match status" value="1"/>
</dbReference>
<evidence type="ECO:0000256" key="1">
    <source>
        <dbReference type="ARBA" id="ARBA00004496"/>
    </source>
</evidence>
<dbReference type="InterPro" id="IPR029495">
    <property type="entry name" value="NACHT-assoc"/>
</dbReference>
<keyword evidence="5" id="KW-0547">Nucleotide-binding</keyword>
<dbReference type="InterPro" id="IPR027417">
    <property type="entry name" value="P-loop_NTPase"/>
</dbReference>
<keyword evidence="2" id="KW-0963">Cytoplasm</keyword>
<sequence>FQVLQDLDTLCLLEQTLNNIDKEQFIRYLCKNYPECIEPPLENYDVHDISKYVLEKFGSEGALKITLKIILEKGILKTFRIVLNLHYKIILNLNLNAYVGNSHKKFLSFLNEIFTKLLITEGESGGVNREHEVRQIEELTKSKDIQENEIKCNALFNPVPGQRKRIRTVLTKGIAGIGKTVSENQDIHFMFPLPFRDLNLKRHNRFSLIQLLHQYFPELKELKNISSEETKTLFIFDGLDECRLPLDFKNNEMCCDLTQEMSVDVLLTNLIMGNILPSALLWITSRPAAASQIPPECIDQVTEVRGFNDSEKEEYFRKRFNKPGLADKIVVHIKSSRSLHIMCHIPVFCWISSTVLEERLDKSDCADVPKTLTQMYTHFLLIQTHSKNKKYHGLEKGNLIFYEKDLTECGIDVSTASEYSAICTEIFKEEFGIYRERVFCFVHLSIQEHLAAVYVHLECVNNNKNILNVHKSAVDRALQSENGQFDLFLRFLLGLSLQSNQALLSRLLSKHCEESSEETVTYIKEKIRNESSAERSINLFHCLNELNYNSLVEEIRNFLSSDRQSETELKPDQCSALAYVLLTSEDVMEEFDLKMCNTSTEGYRRLLPVLFLIFRSLAGANLTDESCESLASVLQSSNSHLTELDLSFNSLGDLGVKLLCTGLSDPHCKLEKLNLSYNDLEYIGMKLLCDCLRSPHCKLQILRFVFKFKLKFRLRCVLNYVSSANSNLKELDLGCNNMRDSGVKLLSAGLISLNCKLQKLGLDRCDLTHESCEVLTTALQSPNSCMKELDLSYNKLGDDGVKLLCNGLTHPNCKLVKLDLSYNNLDRCCSNLASVLSFQSYLRELELRDNGLQDSGVKLLCIGLLDPQCKLQRLG</sequence>
<dbReference type="Proteomes" id="UP000018467">
    <property type="component" value="Unassembled WGS sequence"/>
</dbReference>
<evidence type="ECO:0000256" key="3">
    <source>
        <dbReference type="ARBA" id="ARBA00022614"/>
    </source>
</evidence>
<evidence type="ECO:0000313" key="9">
    <source>
        <dbReference type="Proteomes" id="UP000018467"/>
    </source>
</evidence>